<dbReference type="EMBL" id="CP002100">
    <property type="protein sequence ID" value="ADN50517.1"/>
    <property type="molecule type" value="Genomic_DNA"/>
</dbReference>
<reference evidence="2" key="2">
    <citation type="journal article" date="2010" name="Stand. Genomic Sci.">
        <title>Complete genome sequence of Vulcanisaeta distributa type strain (IC-017T).</title>
        <authorList>
            <person name="Mavromatis K."/>
            <person name="Sikorski J."/>
            <person name="Pabst E."/>
            <person name="Teshima H."/>
            <person name="Lapidus A."/>
            <person name="Lucas S."/>
            <person name="Nolan M."/>
            <person name="Glavina Del Rio T."/>
            <person name="Cheng J."/>
            <person name="Bruce D."/>
            <person name="Goodwin L."/>
            <person name="Pitluck S."/>
            <person name="Liolios K."/>
            <person name="Ivanova N."/>
            <person name="Mikhailova N."/>
            <person name="Pati A."/>
            <person name="Chen A."/>
            <person name="Palaniappan K."/>
            <person name="Land M."/>
            <person name="Hauser L."/>
            <person name="Chang Y."/>
            <person name="Jeffries C."/>
            <person name="Rohde M."/>
            <person name="Spring S."/>
            <person name="Goker M."/>
            <person name="Wirth R."/>
            <person name="Woyke T."/>
            <person name="Bristow J."/>
            <person name="Eisen J."/>
            <person name="Markowitz V."/>
            <person name="Hugenholtz P."/>
            <person name="Klenk H."/>
            <person name="Kyrpides N."/>
        </authorList>
    </citation>
    <scope>NUCLEOTIDE SEQUENCE [LARGE SCALE GENOMIC DNA]</scope>
    <source>
        <strain evidence="2">DSM 14429 / JCM 11212 / NBRC 100878 / IC-017</strain>
    </source>
</reference>
<accession>E1QQU7</accession>
<sequence length="342" mass="36696">MGVWSNGVININVALHNGEAQAGSGFHASYAIYNTSGYYIMSTTSNEPTITFSQSVSMYLYEPMCQAYEQQLAITHGNSLNSACVYGQQVYYVPGSGTVSIGPIGYVATVTYYYCLFQGGSCTPTYIANGTMVLSLSSLSYNSGVLIIYPYLDIGNGSVTNTLAVLISQGLAGEAFSVLDGQYISYNPSTESSPTYVQACSNAPSPSNLSSNVVEYGLQKVLMTYNPGIPAWGADVGGVIAETVLDKVPPIIGPLIGFAVSYILNYLISSTVTIYQNYIVNIYTNPNTSWQFYTTFVGSPAITASSGNEYYWPAGIIINGSGYYLNYLPYLYPWPGSTVCQG</sequence>
<protein>
    <submittedName>
        <fullName evidence="1">Uncharacterized protein</fullName>
    </submittedName>
</protein>
<dbReference type="STRING" id="572478.Vdis_1129"/>
<reference evidence="1 2" key="1">
    <citation type="journal article" date="2010" name="Stand. Genomic Sci.">
        <title>Complete genome sequence of Vulcanisaeta distributa type strain (IC-017).</title>
        <authorList>
            <person name="Mavromatis K."/>
            <person name="Sikorski J."/>
            <person name="Pabst E."/>
            <person name="Teshima H."/>
            <person name="Lapidus A."/>
            <person name="Lucas S."/>
            <person name="Nolan M."/>
            <person name="Glavina Del Rio T."/>
            <person name="Cheng J.F."/>
            <person name="Bruce D."/>
            <person name="Goodwin L."/>
            <person name="Pitluck S."/>
            <person name="Liolios K."/>
            <person name="Ivanova N."/>
            <person name="Mikhailova N."/>
            <person name="Pati A."/>
            <person name="Chen A."/>
            <person name="Palaniappan K."/>
            <person name="Land M."/>
            <person name="Hauser L."/>
            <person name="Chang Y.J."/>
            <person name="Jeffries C.D."/>
            <person name="Rohde M."/>
            <person name="Spring S."/>
            <person name="Goker M."/>
            <person name="Wirth R."/>
            <person name="Woyke T."/>
            <person name="Bristow J."/>
            <person name="Eisen J.A."/>
            <person name="Markowitz V."/>
            <person name="Hugenholtz P."/>
            <person name="Klenk H.P."/>
            <person name="Kyrpides N.C."/>
        </authorList>
    </citation>
    <scope>NUCLEOTIDE SEQUENCE [LARGE SCALE GENOMIC DNA]</scope>
    <source>
        <strain evidence="2">DSM 14429 / JCM 11212 / NBRC 100878 / IC-017</strain>
    </source>
</reference>
<dbReference type="eggNOG" id="arCOG08358">
    <property type="taxonomic scope" value="Archaea"/>
</dbReference>
<name>E1QQU7_VULDI</name>
<gene>
    <name evidence="1" type="ordered locus">Vdis_1129</name>
</gene>
<keyword evidence="2" id="KW-1185">Reference proteome</keyword>
<evidence type="ECO:0000313" key="1">
    <source>
        <dbReference type="EMBL" id="ADN50517.1"/>
    </source>
</evidence>
<organism evidence="1 2">
    <name type="scientific">Vulcanisaeta distributa (strain DSM 14429 / JCM 11212 / NBRC 100878 / IC-017)</name>
    <dbReference type="NCBI Taxonomy" id="572478"/>
    <lineage>
        <taxon>Archaea</taxon>
        <taxon>Thermoproteota</taxon>
        <taxon>Thermoprotei</taxon>
        <taxon>Thermoproteales</taxon>
        <taxon>Thermoproteaceae</taxon>
        <taxon>Vulcanisaeta</taxon>
    </lineage>
</organism>
<dbReference type="Proteomes" id="UP000006681">
    <property type="component" value="Chromosome"/>
</dbReference>
<dbReference type="KEGG" id="vdi:Vdis_1129"/>
<dbReference type="HOGENOM" id="CLU_810435_0_0_2"/>
<proteinExistence type="predicted"/>
<dbReference type="AlphaFoldDB" id="E1QQU7"/>
<evidence type="ECO:0000313" key="2">
    <source>
        <dbReference type="Proteomes" id="UP000006681"/>
    </source>
</evidence>